<reference evidence="1 2" key="1">
    <citation type="submission" date="2015-08" db="EMBL/GenBank/DDBJ databases">
        <title>Draft Genome Sequence of Bacillus vietnamensis UCD-SED5.</title>
        <authorList>
            <person name="Lee R.D."/>
            <person name="Jospin G."/>
            <person name="Lang J.M."/>
            <person name="Coil D.A."/>
            <person name="Eisen J.A."/>
        </authorList>
    </citation>
    <scope>NUCLEOTIDE SEQUENCE [LARGE SCALE GENOMIC DNA]</scope>
    <source>
        <strain evidence="1 2">UCD-SED5</strain>
    </source>
</reference>
<evidence type="ECO:0000313" key="1">
    <source>
        <dbReference type="EMBL" id="KPL59207.1"/>
    </source>
</evidence>
<dbReference type="EMBL" id="LIXZ01000008">
    <property type="protein sequence ID" value="KPL59207.1"/>
    <property type="molecule type" value="Genomic_DNA"/>
</dbReference>
<dbReference type="InterPro" id="IPR018841">
    <property type="entry name" value="DUF2442"/>
</dbReference>
<dbReference type="Gene3D" id="3.30.2020.10">
    <property type="entry name" value="NE0471-like N-terminal domain"/>
    <property type="match status" value="1"/>
</dbReference>
<organism evidence="1 2">
    <name type="scientific">Rossellomorea vietnamensis</name>
    <dbReference type="NCBI Taxonomy" id="218284"/>
    <lineage>
        <taxon>Bacteria</taxon>
        <taxon>Bacillati</taxon>
        <taxon>Bacillota</taxon>
        <taxon>Bacilli</taxon>
        <taxon>Bacillales</taxon>
        <taxon>Bacillaceae</taxon>
        <taxon>Rossellomorea</taxon>
    </lineage>
</organism>
<dbReference type="PATRIC" id="fig|218284.4.peg.4056"/>
<dbReference type="Proteomes" id="UP000050398">
    <property type="component" value="Unassembled WGS sequence"/>
</dbReference>
<gene>
    <name evidence="1" type="ORF">AM506_11790</name>
</gene>
<dbReference type="InterPro" id="IPR036782">
    <property type="entry name" value="NE0471-like_N"/>
</dbReference>
<proteinExistence type="predicted"/>
<dbReference type="Pfam" id="PF10387">
    <property type="entry name" value="DUF2442"/>
    <property type="match status" value="1"/>
</dbReference>
<name>A0A0P6W210_9BACI</name>
<evidence type="ECO:0008006" key="3">
    <source>
        <dbReference type="Google" id="ProtNLM"/>
    </source>
</evidence>
<sequence length="99" mass="11479">MILINKVDPIPGMDGWLLIDFTDGSKKFVDIKPHMEGVLEQLKDREFFGKVFVDNELKTVTWPGELDLDPDQLYREGIDLIEIKKMIEVAKDNNFLERA</sequence>
<comment type="caution">
    <text evidence="1">The sequence shown here is derived from an EMBL/GenBank/DDBJ whole genome shotgun (WGS) entry which is preliminary data.</text>
</comment>
<dbReference type="OrthoDB" id="162796at2"/>
<evidence type="ECO:0000313" key="2">
    <source>
        <dbReference type="Proteomes" id="UP000050398"/>
    </source>
</evidence>
<protein>
    <recommendedName>
        <fullName evidence="3">DUF2442 domain-containing protein</fullName>
    </recommendedName>
</protein>
<dbReference type="SUPFAM" id="SSF143880">
    <property type="entry name" value="NE0471 N-terminal domain-like"/>
    <property type="match status" value="1"/>
</dbReference>
<accession>A0A0P6W210</accession>
<dbReference type="RefSeq" id="WP_060672691.1">
    <property type="nucleotide sequence ID" value="NZ_LIXZ01000008.1"/>
</dbReference>
<dbReference type="AlphaFoldDB" id="A0A0P6W210"/>